<dbReference type="InterPro" id="IPR002104">
    <property type="entry name" value="Integrase_catalytic"/>
</dbReference>
<reference evidence="4" key="1">
    <citation type="journal article" date="2015" name="Nature">
        <title>Complex archaea that bridge the gap between prokaryotes and eukaryotes.</title>
        <authorList>
            <person name="Spang A."/>
            <person name="Saw J.H."/>
            <person name="Jorgensen S.L."/>
            <person name="Zaremba-Niedzwiedzka K."/>
            <person name="Martijn J."/>
            <person name="Lind A.E."/>
            <person name="van Eijk R."/>
            <person name="Schleper C."/>
            <person name="Guy L."/>
            <person name="Ettema T.J."/>
        </authorList>
    </citation>
    <scope>NUCLEOTIDE SEQUENCE</scope>
</reference>
<dbReference type="Pfam" id="PF00589">
    <property type="entry name" value="Phage_integrase"/>
    <property type="match status" value="1"/>
</dbReference>
<dbReference type="Gene3D" id="1.10.443.10">
    <property type="entry name" value="Intergrase catalytic core"/>
    <property type="match status" value="1"/>
</dbReference>
<proteinExistence type="predicted"/>
<dbReference type="AlphaFoldDB" id="A0A0F9NUI9"/>
<dbReference type="GO" id="GO:0006310">
    <property type="term" value="P:DNA recombination"/>
    <property type="evidence" value="ECO:0007669"/>
    <property type="project" value="UniProtKB-KW"/>
</dbReference>
<evidence type="ECO:0000313" key="4">
    <source>
        <dbReference type="EMBL" id="KKM84942.1"/>
    </source>
</evidence>
<name>A0A0F9NUI9_9ZZZZ</name>
<organism evidence="4">
    <name type="scientific">marine sediment metagenome</name>
    <dbReference type="NCBI Taxonomy" id="412755"/>
    <lineage>
        <taxon>unclassified sequences</taxon>
        <taxon>metagenomes</taxon>
        <taxon>ecological metagenomes</taxon>
    </lineage>
</organism>
<keyword evidence="1" id="KW-0238">DNA-binding</keyword>
<evidence type="ECO:0000256" key="1">
    <source>
        <dbReference type="ARBA" id="ARBA00023125"/>
    </source>
</evidence>
<dbReference type="EMBL" id="LAZR01007490">
    <property type="protein sequence ID" value="KKM84942.1"/>
    <property type="molecule type" value="Genomic_DNA"/>
</dbReference>
<dbReference type="InterPro" id="IPR011010">
    <property type="entry name" value="DNA_brk_join_enz"/>
</dbReference>
<dbReference type="SUPFAM" id="SSF56349">
    <property type="entry name" value="DNA breaking-rejoining enzymes"/>
    <property type="match status" value="1"/>
</dbReference>
<keyword evidence="2" id="KW-0233">DNA recombination</keyword>
<feature type="non-terminal residue" evidence="4">
    <location>
        <position position="1"/>
    </location>
</feature>
<dbReference type="Gene3D" id="1.10.150.130">
    <property type="match status" value="1"/>
</dbReference>
<feature type="domain" description="Tyr recombinase" evidence="3">
    <location>
        <begin position="225"/>
        <end position="330"/>
    </location>
</feature>
<accession>A0A0F9NUI9</accession>
<evidence type="ECO:0000259" key="3">
    <source>
        <dbReference type="Pfam" id="PF00589"/>
    </source>
</evidence>
<protein>
    <recommendedName>
        <fullName evidence="3">Tyr recombinase domain-containing protein</fullName>
    </recommendedName>
</protein>
<dbReference type="InterPro" id="IPR013762">
    <property type="entry name" value="Integrase-like_cat_sf"/>
</dbReference>
<dbReference type="GO" id="GO:0003677">
    <property type="term" value="F:DNA binding"/>
    <property type="evidence" value="ECO:0007669"/>
    <property type="project" value="UniProtKB-KW"/>
</dbReference>
<evidence type="ECO:0000256" key="2">
    <source>
        <dbReference type="ARBA" id="ARBA00023172"/>
    </source>
</evidence>
<sequence>AQRRAGLRFVAEVKDSAKKARPIPFEFSVVQAYIIEAGDFSFRVYKDKGRFFFREYLGVRNGKPQFGKDIWLAPENASIETVWAAYATFKEKSPAGTFGWIAERYFASHYFERLSDHSKELNRLYWDRIGKTKTKTGTFAAAPLGAITPGVIRNYLDRRADTPYQANNERGFLSVLFAFAVERDWMDQNPAEKVKRFPTKPRDRYIENWEYDAIKSMSLPYVQDCMELAYLCRARMSEILAFRIEDIKEDGLKLVRMKGSKTQIIGWTDRLRAVVDRARQRESIIASFWLIHDRKGQPIKRNALQSTWGRKMRKALKKGVLKDRFSFHDLKAKGVSDFEGDKFRASGHKSPRMLAVYDRNIEIVVGTK</sequence>
<dbReference type="InterPro" id="IPR010998">
    <property type="entry name" value="Integrase_recombinase_N"/>
</dbReference>
<gene>
    <name evidence="4" type="ORF">LCGC14_1294190</name>
</gene>
<comment type="caution">
    <text evidence="4">The sequence shown here is derived from an EMBL/GenBank/DDBJ whole genome shotgun (WGS) entry which is preliminary data.</text>
</comment>
<dbReference type="GO" id="GO:0015074">
    <property type="term" value="P:DNA integration"/>
    <property type="evidence" value="ECO:0007669"/>
    <property type="project" value="InterPro"/>
</dbReference>